<dbReference type="InterPro" id="IPR037465">
    <property type="entry name" value="YlxR"/>
</dbReference>
<evidence type="ECO:0000313" key="4">
    <source>
        <dbReference type="Proteomes" id="UP000002072"/>
    </source>
</evidence>
<name>D1AY65_STRM9</name>
<accession>D1AY65</accession>
<dbReference type="SUPFAM" id="SSF55315">
    <property type="entry name" value="L30e-like"/>
    <property type="match status" value="1"/>
</dbReference>
<dbReference type="STRING" id="519441.Smon_0771"/>
<dbReference type="Gene3D" id="3.30.1330.30">
    <property type="match status" value="1"/>
</dbReference>
<dbReference type="HOGENOM" id="CLU_091016_2_0_0"/>
<dbReference type="PANTHER" id="PTHR34215:SF1">
    <property type="entry name" value="YLXR DOMAIN-CONTAINING PROTEIN"/>
    <property type="match status" value="1"/>
</dbReference>
<keyword evidence="1" id="KW-0175">Coiled coil</keyword>
<keyword evidence="4" id="KW-1185">Reference proteome</keyword>
<sequence>MMKLEKKREKNKSNIIRTCVITRANDKKEDLLRFVENSKGEYIYDDAQNIQNRGKYIKDDLEIFQKFFNKFKVEMKSAEKVLKHFEKKVNKENKDEHILRILEGLKNSEYLVYGIDENLDAMKNSIVKLLIIPSDINGKYVNKLKKIAKLNNVNIIFIEKQYSLKKIFLSEVKVVGVKTKKVVRGILNKMEVE</sequence>
<evidence type="ECO:0000259" key="2">
    <source>
        <dbReference type="Pfam" id="PF04296"/>
    </source>
</evidence>
<dbReference type="AlphaFoldDB" id="D1AY65"/>
<dbReference type="KEGG" id="smf:Smon_0771"/>
<feature type="coiled-coil region" evidence="1">
    <location>
        <begin position="68"/>
        <end position="95"/>
    </location>
</feature>
<dbReference type="Proteomes" id="UP000002072">
    <property type="component" value="Chromosome"/>
</dbReference>
<dbReference type="eggNOG" id="COG2740">
    <property type="taxonomic scope" value="Bacteria"/>
</dbReference>
<organism evidence="3 4">
    <name type="scientific">Streptobacillus moniliformis (strain ATCC 14647 / DSM 12112 / NCTC 10651 / 9901)</name>
    <dbReference type="NCBI Taxonomy" id="519441"/>
    <lineage>
        <taxon>Bacteria</taxon>
        <taxon>Fusobacteriati</taxon>
        <taxon>Fusobacteriota</taxon>
        <taxon>Fusobacteriia</taxon>
        <taxon>Fusobacteriales</taxon>
        <taxon>Leptotrichiaceae</taxon>
        <taxon>Streptobacillus</taxon>
    </lineage>
</organism>
<dbReference type="InterPro" id="IPR007393">
    <property type="entry name" value="YlxR_dom"/>
</dbReference>
<dbReference type="InterPro" id="IPR029064">
    <property type="entry name" value="Ribosomal_eL30-like_sf"/>
</dbReference>
<proteinExistence type="predicted"/>
<feature type="domain" description="YlxR" evidence="2">
    <location>
        <begin position="17"/>
        <end position="88"/>
    </location>
</feature>
<protein>
    <recommendedName>
        <fullName evidence="2">YlxR domain-containing protein</fullName>
    </recommendedName>
</protein>
<dbReference type="PANTHER" id="PTHR34215">
    <property type="entry name" value="BLL0784 PROTEIN"/>
    <property type="match status" value="1"/>
</dbReference>
<dbReference type="Pfam" id="PF04296">
    <property type="entry name" value="YlxR"/>
    <property type="match status" value="1"/>
</dbReference>
<dbReference type="EMBL" id="CP001779">
    <property type="protein sequence ID" value="ACZ01241.1"/>
    <property type="molecule type" value="Genomic_DNA"/>
</dbReference>
<dbReference type="Gene3D" id="3.30.1230.10">
    <property type="entry name" value="YlxR-like"/>
    <property type="match status" value="1"/>
</dbReference>
<gene>
    <name evidence="3" type="ordered locus">Smon_0771</name>
</gene>
<reference evidence="3 4" key="1">
    <citation type="journal article" date="2009" name="Stand. Genomic Sci.">
        <title>Complete genome sequence of Streptobacillus moniliformis type strain (9901T).</title>
        <authorList>
            <person name="Nolan M."/>
            <person name="Gronow S."/>
            <person name="Lapidus A."/>
            <person name="Ivanova N."/>
            <person name="Copeland A."/>
            <person name="Lucas S."/>
            <person name="Del Rio T.G."/>
            <person name="Chen F."/>
            <person name="Tice H."/>
            <person name="Pitluck S."/>
            <person name="Cheng J.F."/>
            <person name="Sims D."/>
            <person name="Meincke L."/>
            <person name="Bruce D."/>
            <person name="Goodwin L."/>
            <person name="Brettin T."/>
            <person name="Han C."/>
            <person name="Detter J.C."/>
            <person name="Ovchinikova G."/>
            <person name="Pati A."/>
            <person name="Mavromatis K."/>
            <person name="Mikhailova N."/>
            <person name="Chen A."/>
            <person name="Palaniappan K."/>
            <person name="Land M."/>
            <person name="Hauser L."/>
            <person name="Chang Y.J."/>
            <person name="Jeffries C.D."/>
            <person name="Rohde M."/>
            <person name="Sproer C."/>
            <person name="Goker M."/>
            <person name="Bristow J."/>
            <person name="Eisen J.A."/>
            <person name="Markowitz V."/>
            <person name="Hugenholtz P."/>
            <person name="Kyrpides N.C."/>
            <person name="Klenk H.P."/>
            <person name="Chain P."/>
        </authorList>
    </citation>
    <scope>NUCLEOTIDE SEQUENCE [LARGE SCALE GENOMIC DNA]</scope>
    <source>
        <strain evidence="4">ATCC 14647 / DSM 12112 / NCTC 10651 / 9901</strain>
    </source>
</reference>
<dbReference type="SUPFAM" id="SSF64376">
    <property type="entry name" value="YlxR-like"/>
    <property type="match status" value="1"/>
</dbReference>
<evidence type="ECO:0000256" key="1">
    <source>
        <dbReference type="SAM" id="Coils"/>
    </source>
</evidence>
<dbReference type="InterPro" id="IPR035931">
    <property type="entry name" value="YlxR-like_sf"/>
</dbReference>
<evidence type="ECO:0000313" key="3">
    <source>
        <dbReference type="EMBL" id="ACZ01241.1"/>
    </source>
</evidence>